<dbReference type="InterPro" id="IPR008920">
    <property type="entry name" value="TF_FadR/GntR_C"/>
</dbReference>
<evidence type="ECO:0000313" key="5">
    <source>
        <dbReference type="EMBL" id="SHO49671.1"/>
    </source>
</evidence>
<dbReference type="SUPFAM" id="SSF48008">
    <property type="entry name" value="GntR ligand-binding domain-like"/>
    <property type="match status" value="1"/>
</dbReference>
<dbReference type="SMART" id="SM00895">
    <property type="entry name" value="FCD"/>
    <property type="match status" value="1"/>
</dbReference>
<dbReference type="GO" id="GO:0003700">
    <property type="term" value="F:DNA-binding transcription factor activity"/>
    <property type="evidence" value="ECO:0007669"/>
    <property type="project" value="InterPro"/>
</dbReference>
<name>A0A1M7YAQ4_9BACT</name>
<gene>
    <name evidence="5" type="ORF">SAMN02745220_02994</name>
</gene>
<dbReference type="PANTHER" id="PTHR43537">
    <property type="entry name" value="TRANSCRIPTIONAL REGULATOR, GNTR FAMILY"/>
    <property type="match status" value="1"/>
</dbReference>
<dbReference type="Pfam" id="PF07729">
    <property type="entry name" value="FCD"/>
    <property type="match status" value="1"/>
</dbReference>
<dbReference type="Gene3D" id="1.20.120.530">
    <property type="entry name" value="GntR ligand-binding domain-like"/>
    <property type="match status" value="1"/>
</dbReference>
<dbReference type="STRING" id="1121416.SAMN02745220_02994"/>
<dbReference type="GO" id="GO:0003677">
    <property type="term" value="F:DNA binding"/>
    <property type="evidence" value="ECO:0007669"/>
    <property type="project" value="UniProtKB-KW"/>
</dbReference>
<feature type="domain" description="HTH gntR-type" evidence="4">
    <location>
        <begin position="14"/>
        <end position="81"/>
    </location>
</feature>
<evidence type="ECO:0000259" key="4">
    <source>
        <dbReference type="PROSITE" id="PS50949"/>
    </source>
</evidence>
<dbReference type="InterPro" id="IPR011711">
    <property type="entry name" value="GntR_C"/>
</dbReference>
<protein>
    <submittedName>
        <fullName evidence="5">DNA-binding transcriptional regulator, GntR family</fullName>
    </submittedName>
</protein>
<keyword evidence="1" id="KW-0805">Transcription regulation</keyword>
<keyword evidence="2 5" id="KW-0238">DNA-binding</keyword>
<dbReference type="SMART" id="SM00345">
    <property type="entry name" value="HTH_GNTR"/>
    <property type="match status" value="1"/>
</dbReference>
<dbReference type="SUPFAM" id="SSF46785">
    <property type="entry name" value="Winged helix' DNA-binding domain"/>
    <property type="match status" value="1"/>
</dbReference>
<dbReference type="InterPro" id="IPR036390">
    <property type="entry name" value="WH_DNA-bd_sf"/>
</dbReference>
<dbReference type="CDD" id="cd07377">
    <property type="entry name" value="WHTH_GntR"/>
    <property type="match status" value="1"/>
</dbReference>
<dbReference type="Proteomes" id="UP000184603">
    <property type="component" value="Unassembled WGS sequence"/>
</dbReference>
<reference evidence="5 6" key="1">
    <citation type="submission" date="2016-12" db="EMBL/GenBank/DDBJ databases">
        <authorList>
            <person name="Song W.-J."/>
            <person name="Kurnit D.M."/>
        </authorList>
    </citation>
    <scope>NUCLEOTIDE SEQUENCE [LARGE SCALE GENOMIC DNA]</scope>
    <source>
        <strain evidence="5 6">DSM 18488</strain>
    </source>
</reference>
<dbReference type="InterPro" id="IPR036388">
    <property type="entry name" value="WH-like_DNA-bd_sf"/>
</dbReference>
<dbReference type="Gene3D" id="1.10.10.10">
    <property type="entry name" value="Winged helix-like DNA-binding domain superfamily/Winged helix DNA-binding domain"/>
    <property type="match status" value="1"/>
</dbReference>
<dbReference type="EMBL" id="FRFE01000015">
    <property type="protein sequence ID" value="SHO49671.1"/>
    <property type="molecule type" value="Genomic_DNA"/>
</dbReference>
<keyword evidence="3" id="KW-0804">Transcription</keyword>
<evidence type="ECO:0000256" key="2">
    <source>
        <dbReference type="ARBA" id="ARBA00023125"/>
    </source>
</evidence>
<keyword evidence="6" id="KW-1185">Reference proteome</keyword>
<dbReference type="AlphaFoldDB" id="A0A1M7YAQ4"/>
<accession>A0A1M7YAQ4</accession>
<dbReference type="PROSITE" id="PS50949">
    <property type="entry name" value="HTH_GNTR"/>
    <property type="match status" value="1"/>
</dbReference>
<proteinExistence type="predicted"/>
<evidence type="ECO:0000256" key="3">
    <source>
        <dbReference type="ARBA" id="ARBA00023163"/>
    </source>
</evidence>
<organism evidence="5 6">
    <name type="scientific">Desulfopila aestuarii DSM 18488</name>
    <dbReference type="NCBI Taxonomy" id="1121416"/>
    <lineage>
        <taxon>Bacteria</taxon>
        <taxon>Pseudomonadati</taxon>
        <taxon>Thermodesulfobacteriota</taxon>
        <taxon>Desulfobulbia</taxon>
        <taxon>Desulfobulbales</taxon>
        <taxon>Desulfocapsaceae</taxon>
        <taxon>Desulfopila</taxon>
    </lineage>
</organism>
<dbReference type="PANTHER" id="PTHR43537:SF24">
    <property type="entry name" value="GLUCONATE OPERON TRANSCRIPTIONAL REPRESSOR"/>
    <property type="match status" value="1"/>
</dbReference>
<sequence>MEMNMEKKSRRPRPNLGEVAYDEIKAMILTGELKFGERLVLDELSERLNLSVTPIREALNKLAQDDLVVITPRTSHSVVQISAQDAADILDLRLLLETYALQTAGNRLATFPVSDFKHRFSEVTNSMDLKEFFIVDNAFHQAILSLSPNQRLPKLYSYLQNLIQVVSIQAIQSQNTDRIHEATEEHLELLGSIETGSVNAAVDCLQNHFEQMKSVVFRSAACERA</sequence>
<dbReference type="InterPro" id="IPR000524">
    <property type="entry name" value="Tscrpt_reg_HTH_GntR"/>
</dbReference>
<dbReference type="Pfam" id="PF00392">
    <property type="entry name" value="GntR"/>
    <property type="match status" value="1"/>
</dbReference>
<evidence type="ECO:0000313" key="6">
    <source>
        <dbReference type="Proteomes" id="UP000184603"/>
    </source>
</evidence>
<evidence type="ECO:0000256" key="1">
    <source>
        <dbReference type="ARBA" id="ARBA00023015"/>
    </source>
</evidence>